<dbReference type="GO" id="GO:0045277">
    <property type="term" value="C:respiratory chain complex IV"/>
    <property type="evidence" value="ECO:0007669"/>
    <property type="project" value="InterPro"/>
</dbReference>
<evidence type="ECO:0000313" key="1">
    <source>
        <dbReference type="Ensembl" id="ENSPEMP00000036736.1"/>
    </source>
</evidence>
<accession>A0A8C8W6Y1</accession>
<reference evidence="1" key="2">
    <citation type="submission" date="2025-08" db="UniProtKB">
        <authorList>
            <consortium name="Ensembl"/>
        </authorList>
    </citation>
    <scope>IDENTIFICATION</scope>
</reference>
<dbReference type="Proteomes" id="UP000694547">
    <property type="component" value="Chromosome 4"/>
</dbReference>
<dbReference type="GO" id="GO:0005739">
    <property type="term" value="C:mitochondrion"/>
    <property type="evidence" value="ECO:0007669"/>
    <property type="project" value="GOC"/>
</dbReference>
<dbReference type="GO" id="GO:0006123">
    <property type="term" value="P:mitochondrial electron transport, cytochrome c to oxygen"/>
    <property type="evidence" value="ECO:0007669"/>
    <property type="project" value="InterPro"/>
</dbReference>
<dbReference type="InterPro" id="IPR036636">
    <property type="entry name" value="COX7C/Cox8_sf"/>
</dbReference>
<dbReference type="GeneTree" id="ENSGT01030000238196"/>
<protein>
    <submittedName>
        <fullName evidence="1">Uncharacterized protein</fullName>
    </submittedName>
</protein>
<reference evidence="1 2" key="1">
    <citation type="submission" date="2018-10" db="EMBL/GenBank/DDBJ databases">
        <title>Improved assembly of the deer mouse Peromyscus maniculatus genome.</title>
        <authorList>
            <person name="Lassance J.-M."/>
            <person name="Hoekstra H.E."/>
        </authorList>
    </citation>
    <scope>NUCLEOTIDE SEQUENCE [LARGE SCALE GENOMIC DNA]</scope>
</reference>
<dbReference type="Gene3D" id="4.10.49.10">
    <property type="entry name" value="Cytochrome c oxidase subunit VIIc"/>
    <property type="match status" value="1"/>
</dbReference>
<keyword evidence="2" id="KW-1185">Reference proteome</keyword>
<proteinExistence type="predicted"/>
<organism evidence="1 2">
    <name type="scientific">Peromyscus maniculatus bairdii</name>
    <name type="common">Prairie deer mouse</name>
    <dbReference type="NCBI Taxonomy" id="230844"/>
    <lineage>
        <taxon>Eukaryota</taxon>
        <taxon>Metazoa</taxon>
        <taxon>Chordata</taxon>
        <taxon>Craniata</taxon>
        <taxon>Vertebrata</taxon>
        <taxon>Euteleostomi</taxon>
        <taxon>Mammalia</taxon>
        <taxon>Eutheria</taxon>
        <taxon>Euarchontoglires</taxon>
        <taxon>Glires</taxon>
        <taxon>Rodentia</taxon>
        <taxon>Myomorpha</taxon>
        <taxon>Muroidea</taxon>
        <taxon>Cricetidae</taxon>
        <taxon>Neotominae</taxon>
        <taxon>Peromyscus</taxon>
    </lineage>
</organism>
<evidence type="ECO:0000313" key="2">
    <source>
        <dbReference type="Proteomes" id="UP000694547"/>
    </source>
</evidence>
<sequence length="80" mass="9269">MLDESIWRLTTSVVCHSHYENGRGGRICHFQWKTSDIGYDDRVLGSGFGAPFFIGRHQLLKMRIFNSSLYQNEDCVRDVT</sequence>
<dbReference type="AlphaFoldDB" id="A0A8C8W6Y1"/>
<name>A0A8C8W6Y1_PERMB</name>
<reference evidence="1" key="3">
    <citation type="submission" date="2025-09" db="UniProtKB">
        <authorList>
            <consortium name="Ensembl"/>
        </authorList>
    </citation>
    <scope>IDENTIFICATION</scope>
</reference>
<dbReference type="Ensembl" id="ENSPEMT00000042602.1">
    <property type="protein sequence ID" value="ENSPEMP00000036736.1"/>
    <property type="gene ID" value="ENSPEMG00000025570.1"/>
</dbReference>